<feature type="compositionally biased region" description="Basic and acidic residues" evidence="1">
    <location>
        <begin position="111"/>
        <end position="123"/>
    </location>
</feature>
<evidence type="ECO:0000256" key="1">
    <source>
        <dbReference type="SAM" id="MobiDB-lite"/>
    </source>
</evidence>
<feature type="compositionally biased region" description="Low complexity" evidence="1">
    <location>
        <begin position="143"/>
        <end position="213"/>
    </location>
</feature>
<feature type="compositionally biased region" description="Basic and acidic residues" evidence="1">
    <location>
        <begin position="1"/>
        <end position="25"/>
    </location>
</feature>
<proteinExistence type="predicted"/>
<dbReference type="SUPFAM" id="SSF50939">
    <property type="entry name" value="Sialidases"/>
    <property type="match status" value="1"/>
</dbReference>
<comment type="caution">
    <text evidence="2">The sequence shown here is derived from an EMBL/GenBank/DDBJ whole genome shotgun (WGS) entry which is preliminary data.</text>
</comment>
<reference evidence="2 3" key="1">
    <citation type="submission" date="2021-01" db="EMBL/GenBank/DDBJ databases">
        <title>Whole genome shotgun sequence of Planotetraspora kaengkrachanensis NBRC 104272.</title>
        <authorList>
            <person name="Komaki H."/>
            <person name="Tamura T."/>
        </authorList>
    </citation>
    <scope>NUCLEOTIDE SEQUENCE [LARGE SCALE GENOMIC DNA]</scope>
    <source>
        <strain evidence="2 3">NBRC 104272</strain>
    </source>
</reference>
<dbReference type="AlphaFoldDB" id="A0A8J3LW27"/>
<sequence>MASGPHESRPRQDAVDDRAHDEGHPEPAPALHHTPPIVSPWAMPPFAAPVPEDAEEPEGAPPPESAQNLWAPQPEPSPEGGAQASESKREPRTGRRPYSSSSGPAQPRHSRTGDRRSEEKPPPRPDPLGTVPAAGPPPGPSGPSGSPADSADPSGPTAPMPDSSGSPGLLGSEGPASAASGSEGPASAASASEGPPSAAYGFEGPAGPASEVGAGSGSGPGAPAGSPRRRLVDAPDKLVASGPPRTPRANIPAEDPDGAAAPRRGRRLPYSSADDRTLAHRPPAPAAGDPGSPPPSGIRLGPEIPAEPEAVASPGDPPVHQPGPEPAYQPVTEPAHPQDSGPPQEPVERIGRPPGGRPARPDVLVAIGPPRSGDGSRHRRLTPPRRFGPGRLVFPIVVTIVLLVAAGLGVAAVNWARTPQSAGLRLAAGDGQSGDAAFAAPGLPGNGSSQVLNAIASVGSTVVAVGSDTTSTLPRPLFLVSTDGGRDWDLGRVAGPAGYEAGAGAVGRVVGGGGRWLAVGTDVSSWAGQAARGMWVSADGRAWTAVDPEGLAAFGGQDRITDVARTTAGFVAVGSAALKNGTIGPVAWTSPDGKTWTRAGEIGTPDKVRGMRAVVARGDQVVALADPGPGDPGSVILRSADGGRTWSGTAATLAGVQPEPGALATGGDGFVLVPLRQRSAAGEVTVYCSPEGTRWSECGTIGGLGSEGTGVRGLASSSAGVAAVVESAWETYAVYTGADGRKWAKTANLGEIPGTLRGLTITDAGLVVAGGDKRGAGDVENLPVLMTAGDGEDTRSVPLGSVAGLSHLARDTADVAVSGGAFVAVGSANGDAAIWTSGNNGANWTDARLSALLGGRGRQALTSVAHGPKGWLAVGSTMTDPAVTRPLLVTSSDGRSWKAGPEFEVPAGHFLVAPRLVAAGPKGYVLAGDDRSATGVVPALWFSPDLKRFTRVPATGMPAGGAGVRLAAVTATPSGFMAVGGSGGADLETGVVWVSSDGLRWTPASRVIPDGARSAGLRQVVATGSGVVAIGTAVTDEGVRPFSVVSADNGAHWEYGTLPADETAVVLDLVAAGGGLVAVGSHGPAGEGDSAAWISEDGLAWTRQALTQDGLGGAGTQWLGAVAVSGTRVLAIGRSTGYADDHLTIWRSSLTAGSR</sequence>
<keyword evidence="3" id="KW-1185">Reference proteome</keyword>
<gene>
    <name evidence="2" type="ORF">Pka01_32950</name>
</gene>
<dbReference type="Proteomes" id="UP000630097">
    <property type="component" value="Unassembled WGS sequence"/>
</dbReference>
<evidence type="ECO:0000313" key="3">
    <source>
        <dbReference type="Proteomes" id="UP000630097"/>
    </source>
</evidence>
<feature type="region of interest" description="Disordered" evidence="1">
    <location>
        <begin position="1"/>
        <end position="385"/>
    </location>
</feature>
<dbReference type="CDD" id="cd15482">
    <property type="entry name" value="Sialidase_non-viral"/>
    <property type="match status" value="1"/>
</dbReference>
<accession>A0A8J3LW27</accession>
<dbReference type="Gene3D" id="2.120.10.10">
    <property type="match status" value="1"/>
</dbReference>
<name>A0A8J3LW27_9ACTN</name>
<dbReference type="EMBL" id="BONV01000013">
    <property type="protein sequence ID" value="GIG80168.1"/>
    <property type="molecule type" value="Genomic_DNA"/>
</dbReference>
<dbReference type="InterPro" id="IPR036278">
    <property type="entry name" value="Sialidase_sf"/>
</dbReference>
<dbReference type="SUPFAM" id="SSF110296">
    <property type="entry name" value="Oligoxyloglucan reducing end-specific cellobiohydrolase"/>
    <property type="match status" value="1"/>
</dbReference>
<organism evidence="2 3">
    <name type="scientific">Planotetraspora kaengkrachanensis</name>
    <dbReference type="NCBI Taxonomy" id="575193"/>
    <lineage>
        <taxon>Bacteria</taxon>
        <taxon>Bacillati</taxon>
        <taxon>Actinomycetota</taxon>
        <taxon>Actinomycetes</taxon>
        <taxon>Streptosporangiales</taxon>
        <taxon>Streptosporangiaceae</taxon>
        <taxon>Planotetraspora</taxon>
    </lineage>
</organism>
<feature type="compositionally biased region" description="Pro residues" evidence="1">
    <location>
        <begin position="315"/>
        <end position="327"/>
    </location>
</feature>
<evidence type="ECO:0000313" key="2">
    <source>
        <dbReference type="EMBL" id="GIG80168.1"/>
    </source>
</evidence>
<protein>
    <submittedName>
        <fullName evidence="2">Uncharacterized protein</fullName>
    </submittedName>
</protein>